<dbReference type="EMBL" id="GBBI01002681">
    <property type="protein sequence ID" value="JAC16031.1"/>
    <property type="molecule type" value="mRNA"/>
</dbReference>
<dbReference type="CDD" id="cd00051">
    <property type="entry name" value="EFh"/>
    <property type="match status" value="1"/>
</dbReference>
<dbReference type="PANTHER" id="PTHR45791">
    <property type="entry name" value="CALCIUM AND INTEGRIN BINDING FAMILY MEMBER 2"/>
    <property type="match status" value="1"/>
</dbReference>
<dbReference type="SMART" id="SM00054">
    <property type="entry name" value="EFh"/>
    <property type="match status" value="3"/>
</dbReference>
<dbReference type="InterPro" id="IPR051433">
    <property type="entry name" value="CIBP"/>
</dbReference>
<evidence type="ECO:0000259" key="5">
    <source>
        <dbReference type="PROSITE" id="PS50222"/>
    </source>
</evidence>
<keyword evidence="6" id="KW-0418">Kinase</keyword>
<dbReference type="PANTHER" id="PTHR45791:SF6">
    <property type="entry name" value="CALCIUM AND INTEGRIN BINDING FAMILY MEMBER 2"/>
    <property type="match status" value="1"/>
</dbReference>
<accession>A0A023F3R6</accession>
<organism evidence="6">
    <name type="scientific">Triatoma infestans</name>
    <name type="common">Assassin bug</name>
    <dbReference type="NCBI Taxonomy" id="30076"/>
    <lineage>
        <taxon>Eukaryota</taxon>
        <taxon>Metazoa</taxon>
        <taxon>Ecdysozoa</taxon>
        <taxon>Arthropoda</taxon>
        <taxon>Hexapoda</taxon>
        <taxon>Insecta</taxon>
        <taxon>Pterygota</taxon>
        <taxon>Neoptera</taxon>
        <taxon>Paraneoptera</taxon>
        <taxon>Hemiptera</taxon>
        <taxon>Heteroptera</taxon>
        <taxon>Panheteroptera</taxon>
        <taxon>Cimicomorpha</taxon>
        <taxon>Reduviidae</taxon>
        <taxon>Triatominae</taxon>
        <taxon>Triatoma</taxon>
    </lineage>
</organism>
<dbReference type="InterPro" id="IPR002048">
    <property type="entry name" value="EF_hand_dom"/>
</dbReference>
<evidence type="ECO:0000313" key="6">
    <source>
        <dbReference type="EMBL" id="JAC16031.1"/>
    </source>
</evidence>
<dbReference type="GO" id="GO:0000287">
    <property type="term" value="F:magnesium ion binding"/>
    <property type="evidence" value="ECO:0007669"/>
    <property type="project" value="TreeGrafter"/>
</dbReference>
<dbReference type="FunFam" id="1.10.238.10:FF:000079">
    <property type="entry name" value="Calcium and integrin-binding family member 2"/>
    <property type="match status" value="1"/>
</dbReference>
<dbReference type="AlphaFoldDB" id="A0A023F3R6"/>
<sequence>MGNKVDTFTEEQLEDYQDCTFFTRKEILRVYKKFRSIGEDRLSKTYEATSVTVPVDNIENLAELKENPFRRRICQVFSNDGSGNQTFEEFLDMLSVFNEQATRDIKVFYAFKIYDFDNDNSIGVEDLCKGVNLLSHEELSPEEVTQVCDKAIEESDLDGDGALSFIEFQHVILRSPEFFSTFHIRI</sequence>
<name>A0A023F3R6_TRIIF</name>
<keyword evidence="3" id="KW-0106">Calcium</keyword>
<dbReference type="Pfam" id="PF13499">
    <property type="entry name" value="EF-hand_7"/>
    <property type="match status" value="1"/>
</dbReference>
<dbReference type="PROSITE" id="PS50222">
    <property type="entry name" value="EF_HAND_2"/>
    <property type="match status" value="2"/>
</dbReference>
<protein>
    <submittedName>
        <fullName evidence="6">Putative ca2+-binding kinase</fullName>
    </submittedName>
</protein>
<dbReference type="GO" id="GO:0055074">
    <property type="term" value="P:calcium ion homeostasis"/>
    <property type="evidence" value="ECO:0007669"/>
    <property type="project" value="TreeGrafter"/>
</dbReference>
<keyword evidence="6" id="KW-0808">Transferase</keyword>
<dbReference type="InterPro" id="IPR011992">
    <property type="entry name" value="EF-hand-dom_pair"/>
</dbReference>
<evidence type="ECO:0000256" key="2">
    <source>
        <dbReference type="ARBA" id="ARBA00022737"/>
    </source>
</evidence>
<dbReference type="PROSITE" id="PS00018">
    <property type="entry name" value="EF_HAND_1"/>
    <property type="match status" value="2"/>
</dbReference>
<reference evidence="6" key="1">
    <citation type="journal article" date="2014" name="PLoS Negl. Trop. Dis.">
        <title>An updated insight into the Sialotranscriptome of Triatoma infestans: developmental stage and geographic variations.</title>
        <authorList>
            <person name="Schwarz A."/>
            <person name="Medrano-Mercado N."/>
            <person name="Schaub G.A."/>
            <person name="Struchiner C.J."/>
            <person name="Bargues M.D."/>
            <person name="Levy M.Z."/>
            <person name="Ribeiro J.M."/>
        </authorList>
    </citation>
    <scope>NUCLEOTIDE SEQUENCE</scope>
    <source>
        <strain evidence="6">Chile</strain>
        <tissue evidence="6">Salivary glands</tissue>
    </source>
</reference>
<keyword evidence="4" id="KW-0460">Magnesium</keyword>
<dbReference type="GO" id="GO:0005509">
    <property type="term" value="F:calcium ion binding"/>
    <property type="evidence" value="ECO:0007669"/>
    <property type="project" value="InterPro"/>
</dbReference>
<feature type="domain" description="EF-hand" evidence="5">
    <location>
        <begin position="143"/>
        <end position="178"/>
    </location>
</feature>
<evidence type="ECO:0000256" key="1">
    <source>
        <dbReference type="ARBA" id="ARBA00022723"/>
    </source>
</evidence>
<dbReference type="SUPFAM" id="SSF47473">
    <property type="entry name" value="EF-hand"/>
    <property type="match status" value="1"/>
</dbReference>
<evidence type="ECO:0000256" key="4">
    <source>
        <dbReference type="ARBA" id="ARBA00022842"/>
    </source>
</evidence>
<evidence type="ECO:0000256" key="3">
    <source>
        <dbReference type="ARBA" id="ARBA00022837"/>
    </source>
</evidence>
<proteinExistence type="evidence at transcript level"/>
<keyword evidence="1" id="KW-0479">Metal-binding</keyword>
<dbReference type="InterPro" id="IPR018247">
    <property type="entry name" value="EF_Hand_1_Ca_BS"/>
</dbReference>
<dbReference type="Gene3D" id="1.10.238.10">
    <property type="entry name" value="EF-hand"/>
    <property type="match status" value="2"/>
</dbReference>
<keyword evidence="2" id="KW-0677">Repeat</keyword>
<feature type="domain" description="EF-hand" evidence="5">
    <location>
        <begin position="102"/>
        <end position="137"/>
    </location>
</feature>
<dbReference type="GO" id="GO:0016301">
    <property type="term" value="F:kinase activity"/>
    <property type="evidence" value="ECO:0007669"/>
    <property type="project" value="UniProtKB-KW"/>
</dbReference>